<dbReference type="Pfam" id="PF01436">
    <property type="entry name" value="NHL"/>
    <property type="match status" value="2"/>
</dbReference>
<keyword evidence="5" id="KW-1185">Reference proteome</keyword>
<dbReference type="InterPro" id="IPR011042">
    <property type="entry name" value="6-blade_b-propeller_TolB-like"/>
</dbReference>
<sequence length="302" mass="33975">MQLSIGYVVPNQPKFCPTAIWNRNGSTFANETTLGFKTRSIFINPMNFVYFIHEEKNELLIWDNNSSNPIKRFPGNFSNPASIFVTKDGNIYIDNGDKNGQVQKWIPKINKLTTAMYVYSSCWQLFVDTRDNLYCSLPTHHQVLKNPLYDRETAVSIVAGADSEGSSSDALYDPKGIFVDAKFNLYVADCGNNRVQKFEPGQLDGITVAGDSLSNQTIQLNCPSGIALDSQKYLFIVDSNNHRIIGQGRYGFRCLLGCYGQGTDSTQLSFPSTLSFDRFGNMYVLDQGNKRIQTFQYLENTC</sequence>
<dbReference type="InterPro" id="IPR050952">
    <property type="entry name" value="TRIM-NHL_E3_ligases"/>
</dbReference>
<proteinExistence type="predicted"/>
<evidence type="ECO:0000313" key="5">
    <source>
        <dbReference type="Proteomes" id="UP000663828"/>
    </source>
</evidence>
<dbReference type="Proteomes" id="UP000663828">
    <property type="component" value="Unassembled WGS sequence"/>
</dbReference>
<dbReference type="Gene3D" id="2.120.10.30">
    <property type="entry name" value="TolB, C-terminal domain"/>
    <property type="match status" value="1"/>
</dbReference>
<gene>
    <name evidence="3" type="ORF">EDS130_LOCUS42686</name>
    <name evidence="4" type="ORF">XAT740_LOCUS55623</name>
</gene>
<dbReference type="Proteomes" id="UP000663852">
    <property type="component" value="Unassembled WGS sequence"/>
</dbReference>
<keyword evidence="1" id="KW-0677">Repeat</keyword>
<comment type="caution">
    <text evidence="4">The sequence shown here is derived from an EMBL/GenBank/DDBJ whole genome shotgun (WGS) entry which is preliminary data.</text>
</comment>
<accession>A0A816F357</accession>
<dbReference type="SUPFAM" id="SSF101898">
    <property type="entry name" value="NHL repeat"/>
    <property type="match status" value="1"/>
</dbReference>
<feature type="repeat" description="NHL" evidence="2">
    <location>
        <begin position="171"/>
        <end position="201"/>
    </location>
</feature>
<dbReference type="AlphaFoldDB" id="A0A816F357"/>
<name>A0A816F357_ADIRI</name>
<protein>
    <recommendedName>
        <fullName evidence="6">NHL repeat containing protein-like protein</fullName>
    </recommendedName>
</protein>
<dbReference type="PANTHER" id="PTHR24104">
    <property type="entry name" value="E3 UBIQUITIN-PROTEIN LIGASE NHLRC1-RELATED"/>
    <property type="match status" value="1"/>
</dbReference>
<evidence type="ECO:0000313" key="4">
    <source>
        <dbReference type="EMBL" id="CAF1654373.1"/>
    </source>
</evidence>
<feature type="non-terminal residue" evidence="4">
    <location>
        <position position="302"/>
    </location>
</feature>
<evidence type="ECO:0000256" key="2">
    <source>
        <dbReference type="PROSITE-ProRule" id="PRU00504"/>
    </source>
</evidence>
<dbReference type="CDD" id="cd05819">
    <property type="entry name" value="NHL"/>
    <property type="match status" value="1"/>
</dbReference>
<dbReference type="PROSITE" id="PS51125">
    <property type="entry name" value="NHL"/>
    <property type="match status" value="1"/>
</dbReference>
<dbReference type="EMBL" id="CAJNOR010010500">
    <property type="protein sequence ID" value="CAF1654373.1"/>
    <property type="molecule type" value="Genomic_DNA"/>
</dbReference>
<dbReference type="OrthoDB" id="654191at2759"/>
<dbReference type="EMBL" id="CAJNOJ010000639">
    <property type="protein sequence ID" value="CAF1501941.1"/>
    <property type="molecule type" value="Genomic_DNA"/>
</dbReference>
<evidence type="ECO:0008006" key="6">
    <source>
        <dbReference type="Google" id="ProtNLM"/>
    </source>
</evidence>
<organism evidence="4 5">
    <name type="scientific">Adineta ricciae</name>
    <name type="common">Rotifer</name>
    <dbReference type="NCBI Taxonomy" id="249248"/>
    <lineage>
        <taxon>Eukaryota</taxon>
        <taxon>Metazoa</taxon>
        <taxon>Spiralia</taxon>
        <taxon>Gnathifera</taxon>
        <taxon>Rotifera</taxon>
        <taxon>Eurotatoria</taxon>
        <taxon>Bdelloidea</taxon>
        <taxon>Adinetida</taxon>
        <taxon>Adinetidae</taxon>
        <taxon>Adineta</taxon>
    </lineage>
</organism>
<reference evidence="4" key="1">
    <citation type="submission" date="2021-02" db="EMBL/GenBank/DDBJ databases">
        <authorList>
            <person name="Nowell W R."/>
        </authorList>
    </citation>
    <scope>NUCLEOTIDE SEQUENCE</scope>
</reference>
<evidence type="ECO:0000313" key="3">
    <source>
        <dbReference type="EMBL" id="CAF1501941.1"/>
    </source>
</evidence>
<dbReference type="InterPro" id="IPR001258">
    <property type="entry name" value="NHL_repeat"/>
</dbReference>
<evidence type="ECO:0000256" key="1">
    <source>
        <dbReference type="ARBA" id="ARBA00022737"/>
    </source>
</evidence>